<dbReference type="PROSITE" id="PS51186">
    <property type="entry name" value="GNAT"/>
    <property type="match status" value="1"/>
</dbReference>
<dbReference type="Pfam" id="PF00583">
    <property type="entry name" value="Acetyltransf_1"/>
    <property type="match status" value="1"/>
</dbReference>
<keyword evidence="5" id="KW-1185">Reference proteome</keyword>
<evidence type="ECO:0000259" key="3">
    <source>
        <dbReference type="PROSITE" id="PS51186"/>
    </source>
</evidence>
<dbReference type="EMBL" id="JBEXAC010000001">
    <property type="protein sequence ID" value="MET6998261.1"/>
    <property type="molecule type" value="Genomic_DNA"/>
</dbReference>
<organism evidence="4 5">
    <name type="scientific">Chitinophaga defluvii</name>
    <dbReference type="NCBI Taxonomy" id="3163343"/>
    <lineage>
        <taxon>Bacteria</taxon>
        <taxon>Pseudomonadati</taxon>
        <taxon>Bacteroidota</taxon>
        <taxon>Chitinophagia</taxon>
        <taxon>Chitinophagales</taxon>
        <taxon>Chitinophagaceae</taxon>
        <taxon>Chitinophaga</taxon>
    </lineage>
</organism>
<proteinExistence type="predicted"/>
<dbReference type="InterPro" id="IPR016181">
    <property type="entry name" value="Acyl_CoA_acyltransferase"/>
</dbReference>
<keyword evidence="2" id="KW-0012">Acyltransferase</keyword>
<feature type="domain" description="N-acetyltransferase" evidence="3">
    <location>
        <begin position="4"/>
        <end position="153"/>
    </location>
</feature>
<dbReference type="Gene3D" id="3.40.630.30">
    <property type="match status" value="1"/>
</dbReference>
<sequence length="153" mass="17698">MDQIIIRKAGLNDLGTLLRFEQELIAAERPFDSTLQDGEIHYYDIPAMIAAPHIALLVAVINEQLIGTGYARIEEGRHYLKHRQHAYLGFMYVDPVYRGKGVNRAIMEVLKNWALEQGIRELRLDVYYSNEQAIKAYEKAGFHRHLIEMRMGL</sequence>
<protein>
    <submittedName>
        <fullName evidence="4">GNAT family N-acetyltransferase</fullName>
    </submittedName>
</protein>
<dbReference type="PANTHER" id="PTHR43877:SF2">
    <property type="entry name" value="AMINOALKYLPHOSPHONATE N-ACETYLTRANSFERASE-RELATED"/>
    <property type="match status" value="1"/>
</dbReference>
<dbReference type="PANTHER" id="PTHR43877">
    <property type="entry name" value="AMINOALKYLPHOSPHONATE N-ACETYLTRANSFERASE-RELATED-RELATED"/>
    <property type="match status" value="1"/>
</dbReference>
<dbReference type="Proteomes" id="UP001549749">
    <property type="component" value="Unassembled WGS sequence"/>
</dbReference>
<evidence type="ECO:0000313" key="5">
    <source>
        <dbReference type="Proteomes" id="UP001549749"/>
    </source>
</evidence>
<name>A0ABV2T5F3_9BACT</name>
<dbReference type="SUPFAM" id="SSF55729">
    <property type="entry name" value="Acyl-CoA N-acyltransferases (Nat)"/>
    <property type="match status" value="1"/>
</dbReference>
<comment type="caution">
    <text evidence="4">The sequence shown here is derived from an EMBL/GenBank/DDBJ whole genome shotgun (WGS) entry which is preliminary data.</text>
</comment>
<dbReference type="InterPro" id="IPR050832">
    <property type="entry name" value="Bact_Acetyltransf"/>
</dbReference>
<dbReference type="CDD" id="cd04301">
    <property type="entry name" value="NAT_SF"/>
    <property type="match status" value="1"/>
</dbReference>
<keyword evidence="1" id="KW-0808">Transferase</keyword>
<dbReference type="InterPro" id="IPR000182">
    <property type="entry name" value="GNAT_dom"/>
</dbReference>
<accession>A0ABV2T5F3</accession>
<reference evidence="4 5" key="1">
    <citation type="submission" date="2024-06" db="EMBL/GenBank/DDBJ databases">
        <title>Chitinophaga defluvii sp. nov., isolated from municipal sewage.</title>
        <authorList>
            <person name="Zhang L."/>
        </authorList>
    </citation>
    <scope>NUCLEOTIDE SEQUENCE [LARGE SCALE GENOMIC DNA]</scope>
    <source>
        <strain evidence="4 5">H8</strain>
    </source>
</reference>
<dbReference type="RefSeq" id="WP_354660896.1">
    <property type="nucleotide sequence ID" value="NZ_JBEXAC010000001.1"/>
</dbReference>
<evidence type="ECO:0000313" key="4">
    <source>
        <dbReference type="EMBL" id="MET6998261.1"/>
    </source>
</evidence>
<gene>
    <name evidence="4" type="ORF">ABR189_12820</name>
</gene>
<evidence type="ECO:0000256" key="2">
    <source>
        <dbReference type="ARBA" id="ARBA00023315"/>
    </source>
</evidence>
<evidence type="ECO:0000256" key="1">
    <source>
        <dbReference type="ARBA" id="ARBA00022679"/>
    </source>
</evidence>